<dbReference type="Proteomes" id="UP000595703">
    <property type="component" value="Chromosome"/>
</dbReference>
<accession>A0A7U3VPS3</accession>
<reference evidence="8 9" key="1">
    <citation type="journal article" date="2010" name="J. Bacteriol.">
        <title>Biochemical characterization of a novel indole prenyltransferase from Streptomyces sp. SN-593.</title>
        <authorList>
            <person name="Takahashi S."/>
            <person name="Takagi H."/>
            <person name="Toyoda A."/>
            <person name="Uramoto M."/>
            <person name="Nogawa T."/>
            <person name="Ueki M."/>
            <person name="Sakaki Y."/>
            <person name="Osada H."/>
        </authorList>
    </citation>
    <scope>NUCLEOTIDE SEQUENCE [LARGE SCALE GENOMIC DNA]</scope>
    <source>
        <strain evidence="8 9">SN-593</strain>
    </source>
</reference>
<keyword evidence="6" id="KW-0732">Signal</keyword>
<evidence type="ECO:0000256" key="5">
    <source>
        <dbReference type="SAM" id="MobiDB-lite"/>
    </source>
</evidence>
<dbReference type="GO" id="GO:0071555">
    <property type="term" value="P:cell wall organization"/>
    <property type="evidence" value="ECO:0007669"/>
    <property type="project" value="UniProtKB-KW"/>
</dbReference>
<reference evidence="8 9" key="4">
    <citation type="journal article" date="2020" name="Sci. Rep.">
        <title>beta-carboline chemical signals induce reveromycin production through a LuxR family regulator in Streptomyces sp. SN-593.</title>
        <authorList>
            <person name="Panthee S."/>
            <person name="Kito N."/>
            <person name="Hayashi T."/>
            <person name="Shimizu T."/>
            <person name="Ishikawa J."/>
            <person name="Hamamoto H."/>
            <person name="Osada H."/>
            <person name="Takahashi S."/>
        </authorList>
    </citation>
    <scope>NUCLEOTIDE SEQUENCE [LARGE SCALE GENOMIC DNA]</scope>
    <source>
        <strain evidence="8 9">SN-593</strain>
    </source>
</reference>
<dbReference type="GO" id="GO:0009253">
    <property type="term" value="P:peptidoglycan catabolic process"/>
    <property type="evidence" value="ECO:0007669"/>
    <property type="project" value="InterPro"/>
</dbReference>
<dbReference type="GO" id="GO:0008745">
    <property type="term" value="F:N-acetylmuramoyl-L-alanine amidase activity"/>
    <property type="evidence" value="ECO:0007669"/>
    <property type="project" value="UniProtKB-EC"/>
</dbReference>
<reference evidence="8 9" key="2">
    <citation type="journal article" date="2011" name="J. Antibiot.">
        <title>Furaquinocins I and J: novel polyketide isoprenoid hybrid compounds from Streptomyces reveromyceticus SN-593.</title>
        <authorList>
            <person name="Panthee S."/>
            <person name="Takahashi S."/>
            <person name="Takagi H."/>
            <person name="Nogawa T."/>
            <person name="Oowada E."/>
            <person name="Uramoto M."/>
            <person name="Osada H."/>
        </authorList>
    </citation>
    <scope>NUCLEOTIDE SEQUENCE [LARGE SCALE GENOMIC DNA]</scope>
    <source>
        <strain evidence="8 9">SN-593</strain>
    </source>
</reference>
<dbReference type="Gene3D" id="1.10.530.10">
    <property type="match status" value="1"/>
</dbReference>
<dbReference type="KEGG" id="arev:RVR_5407"/>
<evidence type="ECO:0000256" key="4">
    <source>
        <dbReference type="ARBA" id="ARBA00023316"/>
    </source>
</evidence>
<dbReference type="SMART" id="SM00644">
    <property type="entry name" value="Ami_2"/>
    <property type="match status" value="1"/>
</dbReference>
<dbReference type="Pfam" id="PF01510">
    <property type="entry name" value="Amidase_2"/>
    <property type="match status" value="1"/>
</dbReference>
<feature type="domain" description="N-acetylmuramoyl-L-alanine amidase" evidence="7">
    <location>
        <begin position="261"/>
        <end position="400"/>
    </location>
</feature>
<sequence>MGLRRRSRRKLAAYVVGATLVVAGAVSAPAALASQNGDGAAAGAGASGEQQDFADAAHESKVPESVLMAVAYQESRWDVHQGHNTSGGYGPMSLTDVTPSMVADGGAGAVGRSDLASLAADPSLHTLTAAAKLLSVPAQDVRTDRRSNIRAAAALLASYEKQLKGGTPADPAQWYAAVARYSGSSDQSAASGFADRVFATMKAGARRTTAQGQQLRLAPQPSLRGDTGGLSALHLKRTSSAGTDCPVRLDCRSAPAATTNYQVANRPADGMTIDYIVIHDTETSYQTAIDGFQNPATGDAANYVMRSSDGAVTQSVADKDIAFQAGNYWLNMHSVGIEHEGYAAHGATWYTQVQYENTAELVKYLAAKYHVKLDREHIIGHDNVPGPVDSLVSGMHWDPGPYWDWNQFMDLLGAPTDQGGHGVGPVGTAVTIAPDFASDQQTVEVCPADDPTGATTACTDRTAPSSTLYVRTAPSATAPLVSDPYVHADGSPGTDEINDWSATVSAGQQFVVAGRQGEWTAVWYGGQKVWFDNPGGVNTVRARGVRILTTSGGTAAPLYGEAYPDASEYPAGLAPDTAPAFGRYAFPAGQAYVATAQPAHRDDFYPANGTTRPTETYIPGAGTVYTIQYDHRLALVDSSAVTVG</sequence>
<dbReference type="InterPro" id="IPR036505">
    <property type="entry name" value="Amidase/PGRP_sf"/>
</dbReference>
<protein>
    <recommendedName>
        <fullName evidence="2">N-acetylmuramoyl-L-alanine amidase</fullName>
        <ecNumber evidence="2">3.5.1.28</ecNumber>
    </recommendedName>
</protein>
<reference evidence="8 9" key="3">
    <citation type="journal article" date="2011" name="Nat. Chem. Biol.">
        <title>Reveromycin A biosynthesis uses RevG and RevJ for stereospecific spiroacetal formation.</title>
        <authorList>
            <person name="Takahashi S."/>
            <person name="Toyoda A."/>
            <person name="Sekiyama Y."/>
            <person name="Takagi H."/>
            <person name="Nogawa T."/>
            <person name="Uramoto M."/>
            <person name="Suzuki R."/>
            <person name="Koshino H."/>
            <person name="Kumano T."/>
            <person name="Panthee S."/>
            <person name="Dairi T."/>
            <person name="Ishikawa J."/>
            <person name="Ikeda H."/>
            <person name="Sakaki Y."/>
            <person name="Osada H."/>
        </authorList>
    </citation>
    <scope>NUCLEOTIDE SEQUENCE [LARGE SCALE GENOMIC DNA]</scope>
    <source>
        <strain evidence="8 9">SN-593</strain>
    </source>
</reference>
<dbReference type="Gene3D" id="3.40.80.10">
    <property type="entry name" value="Peptidoglycan recognition protein-like"/>
    <property type="match status" value="1"/>
</dbReference>
<proteinExistence type="predicted"/>
<evidence type="ECO:0000313" key="9">
    <source>
        <dbReference type="Proteomes" id="UP000595703"/>
    </source>
</evidence>
<dbReference type="PANTHER" id="PTHR30417:SF1">
    <property type="entry name" value="N-ACETYLMURAMOYL-L-ALANINE AMIDASE AMID"/>
    <property type="match status" value="1"/>
</dbReference>
<dbReference type="AlphaFoldDB" id="A0A7U3VPS3"/>
<dbReference type="InterPro" id="IPR023346">
    <property type="entry name" value="Lysozyme-like_dom_sf"/>
</dbReference>
<keyword evidence="4" id="KW-0961">Cell wall biogenesis/degradation</keyword>
<gene>
    <name evidence="8" type="ORF">RVR_5407</name>
</gene>
<evidence type="ECO:0000256" key="3">
    <source>
        <dbReference type="ARBA" id="ARBA00022801"/>
    </source>
</evidence>
<dbReference type="InterPro" id="IPR002502">
    <property type="entry name" value="Amidase_domain"/>
</dbReference>
<evidence type="ECO:0000313" key="8">
    <source>
        <dbReference type="EMBL" id="BBA98979.1"/>
    </source>
</evidence>
<dbReference type="FunFam" id="3.40.80.10:FF:000006">
    <property type="entry name" value="N-acetylmuramoyl-L-alanine amidase"/>
    <property type="match status" value="1"/>
</dbReference>
<dbReference type="CDD" id="cd06583">
    <property type="entry name" value="PGRP"/>
    <property type="match status" value="1"/>
</dbReference>
<dbReference type="PANTHER" id="PTHR30417">
    <property type="entry name" value="N-ACETYLMURAMOYL-L-ALANINE AMIDASE AMID"/>
    <property type="match status" value="1"/>
</dbReference>
<feature type="signal peptide" evidence="6">
    <location>
        <begin position="1"/>
        <end position="33"/>
    </location>
</feature>
<dbReference type="GO" id="GO:0009254">
    <property type="term" value="P:peptidoglycan turnover"/>
    <property type="evidence" value="ECO:0007669"/>
    <property type="project" value="TreeGrafter"/>
</dbReference>
<dbReference type="EMBL" id="AP018365">
    <property type="protein sequence ID" value="BBA98979.1"/>
    <property type="molecule type" value="Genomic_DNA"/>
</dbReference>
<evidence type="ECO:0000256" key="1">
    <source>
        <dbReference type="ARBA" id="ARBA00001561"/>
    </source>
</evidence>
<comment type="catalytic activity">
    <reaction evidence="1">
        <text>Hydrolyzes the link between N-acetylmuramoyl residues and L-amino acid residues in certain cell-wall glycopeptides.</text>
        <dbReference type="EC" id="3.5.1.28"/>
    </reaction>
</comment>
<dbReference type="SUPFAM" id="SSF55846">
    <property type="entry name" value="N-acetylmuramoyl-L-alanine amidase-like"/>
    <property type="match status" value="1"/>
</dbReference>
<evidence type="ECO:0000256" key="6">
    <source>
        <dbReference type="SAM" id="SignalP"/>
    </source>
</evidence>
<dbReference type="InterPro" id="IPR051206">
    <property type="entry name" value="NAMLAA_amidase_2"/>
</dbReference>
<dbReference type="EC" id="3.5.1.28" evidence="2"/>
<feature type="region of interest" description="Disordered" evidence="5">
    <location>
        <begin position="37"/>
        <end position="56"/>
    </location>
</feature>
<feature type="chain" id="PRO_5032630831" description="N-acetylmuramoyl-L-alanine amidase" evidence="6">
    <location>
        <begin position="34"/>
        <end position="644"/>
    </location>
</feature>
<keyword evidence="9" id="KW-1185">Reference proteome</keyword>
<keyword evidence="3" id="KW-0378">Hydrolase</keyword>
<evidence type="ECO:0000259" key="7">
    <source>
        <dbReference type="SMART" id="SM00644"/>
    </source>
</evidence>
<evidence type="ECO:0000256" key="2">
    <source>
        <dbReference type="ARBA" id="ARBA00011901"/>
    </source>
</evidence>
<dbReference type="SUPFAM" id="SSF53955">
    <property type="entry name" value="Lysozyme-like"/>
    <property type="match status" value="1"/>
</dbReference>
<name>A0A7U3VPS3_9ACTN</name>
<organism evidence="8 9">
    <name type="scientific">Actinacidiphila reveromycinica</name>
    <dbReference type="NCBI Taxonomy" id="659352"/>
    <lineage>
        <taxon>Bacteria</taxon>
        <taxon>Bacillati</taxon>
        <taxon>Actinomycetota</taxon>
        <taxon>Actinomycetes</taxon>
        <taxon>Kitasatosporales</taxon>
        <taxon>Streptomycetaceae</taxon>
        <taxon>Actinacidiphila</taxon>
    </lineage>
</organism>